<dbReference type="EMBL" id="CAEZXT010000020">
    <property type="protein sequence ID" value="CAB4694828.1"/>
    <property type="molecule type" value="Genomic_DNA"/>
</dbReference>
<evidence type="ECO:0000313" key="7">
    <source>
        <dbReference type="EMBL" id="CAB4902834.1"/>
    </source>
</evidence>
<evidence type="ECO:0000313" key="6">
    <source>
        <dbReference type="EMBL" id="CAB4799505.1"/>
    </source>
</evidence>
<dbReference type="SUPFAM" id="SSF51735">
    <property type="entry name" value="NAD(P)-binding Rossmann-fold domains"/>
    <property type="match status" value="1"/>
</dbReference>
<evidence type="ECO:0000313" key="3">
    <source>
        <dbReference type="EMBL" id="CAB4662369.1"/>
    </source>
</evidence>
<dbReference type="EMBL" id="CAFBMI010000063">
    <property type="protein sequence ID" value="CAB4902834.1"/>
    <property type="molecule type" value="Genomic_DNA"/>
</dbReference>
<evidence type="ECO:0000256" key="2">
    <source>
        <dbReference type="ARBA" id="ARBA00023002"/>
    </source>
</evidence>
<evidence type="ECO:0000313" key="9">
    <source>
        <dbReference type="EMBL" id="CAB5012565.1"/>
    </source>
</evidence>
<dbReference type="FunFam" id="3.40.50.720:FF:000084">
    <property type="entry name" value="Short-chain dehydrogenase reductase"/>
    <property type="match status" value="1"/>
</dbReference>
<dbReference type="EMBL" id="CAFAAR010000022">
    <property type="protein sequence ID" value="CAB4799505.1"/>
    <property type="molecule type" value="Genomic_DNA"/>
</dbReference>
<protein>
    <submittedName>
        <fullName evidence="5">Unannotated protein</fullName>
    </submittedName>
</protein>
<evidence type="ECO:0000256" key="1">
    <source>
        <dbReference type="ARBA" id="ARBA00006484"/>
    </source>
</evidence>
<name>A0A6J6W756_9ZZZZ</name>
<dbReference type="PRINTS" id="PR00080">
    <property type="entry name" value="SDRFAMILY"/>
</dbReference>
<dbReference type="PANTHER" id="PTHR42760:SF133">
    <property type="entry name" value="3-OXOACYL-[ACYL-CARRIER-PROTEIN] REDUCTASE"/>
    <property type="match status" value="1"/>
</dbReference>
<dbReference type="Gene3D" id="3.40.50.720">
    <property type="entry name" value="NAD(P)-binding Rossmann-like Domain"/>
    <property type="match status" value="1"/>
</dbReference>
<dbReference type="GO" id="GO:0016616">
    <property type="term" value="F:oxidoreductase activity, acting on the CH-OH group of donors, NAD or NADP as acceptor"/>
    <property type="evidence" value="ECO:0007669"/>
    <property type="project" value="TreeGrafter"/>
</dbReference>
<sequence>MRDHMELDGYEGRVAFITGGAQGIGRQIAERMRDLGARVAVGDLHQPDVPDCLNMTMDVTNEESVRRAVDEVFTSLGSIDILVLNAGIFIIEPYEDTTLASWDRTMSVNLTGSFLVSKSVLPHMREAHFGRILIIGSSAGITGGSKSVAAYAASKAGVMALAKSIATAYAEFGITSNALAPALIETDMIKNMTDMASRIPVGRLGRPADVADLAAFLCSENAGFITGAVVDINGGFLIH</sequence>
<dbReference type="CDD" id="cd05233">
    <property type="entry name" value="SDR_c"/>
    <property type="match status" value="1"/>
</dbReference>
<dbReference type="EMBL" id="CAFBQZ010000009">
    <property type="protein sequence ID" value="CAB5070448.1"/>
    <property type="molecule type" value="Genomic_DNA"/>
</dbReference>
<gene>
    <name evidence="3" type="ORF">UFOPK2288_00546</name>
    <name evidence="4" type="ORF">UFOPK2589_00495</name>
    <name evidence="5" type="ORF">UFOPK2931_00767</name>
    <name evidence="6" type="ORF">UFOPK3056_00407</name>
    <name evidence="7" type="ORF">UFOPK3558_00771</name>
    <name evidence="8" type="ORF">UFOPK3916_00479</name>
    <name evidence="9" type="ORF">UFOPK4074_00723</name>
    <name evidence="10" type="ORF">UFOPK4372_00247</name>
</gene>
<evidence type="ECO:0000313" key="4">
    <source>
        <dbReference type="EMBL" id="CAB4694828.1"/>
    </source>
</evidence>
<evidence type="ECO:0000313" key="5">
    <source>
        <dbReference type="EMBL" id="CAB4780691.1"/>
    </source>
</evidence>
<dbReference type="EMBL" id="CAEZWS010000019">
    <property type="protein sequence ID" value="CAB4662369.1"/>
    <property type="molecule type" value="Genomic_DNA"/>
</dbReference>
<dbReference type="PANTHER" id="PTHR42760">
    <property type="entry name" value="SHORT-CHAIN DEHYDROGENASES/REDUCTASES FAMILY MEMBER"/>
    <property type="match status" value="1"/>
</dbReference>
<accession>A0A6J6W756</accession>
<reference evidence="5" key="1">
    <citation type="submission" date="2020-05" db="EMBL/GenBank/DDBJ databases">
        <authorList>
            <person name="Chiriac C."/>
            <person name="Salcher M."/>
            <person name="Ghai R."/>
            <person name="Kavagutti S V."/>
        </authorList>
    </citation>
    <scope>NUCLEOTIDE SEQUENCE</scope>
</reference>
<dbReference type="Pfam" id="PF13561">
    <property type="entry name" value="adh_short_C2"/>
    <property type="match status" value="1"/>
</dbReference>
<keyword evidence="2" id="KW-0560">Oxidoreductase</keyword>
<dbReference type="EMBL" id="CAFBOE010000027">
    <property type="protein sequence ID" value="CAB4971936.1"/>
    <property type="molecule type" value="Genomic_DNA"/>
</dbReference>
<dbReference type="PROSITE" id="PS00061">
    <property type="entry name" value="ADH_SHORT"/>
    <property type="match status" value="1"/>
</dbReference>
<dbReference type="AlphaFoldDB" id="A0A6J6W756"/>
<proteinExistence type="inferred from homology"/>
<evidence type="ECO:0000313" key="10">
    <source>
        <dbReference type="EMBL" id="CAB5070448.1"/>
    </source>
</evidence>
<dbReference type="InterPro" id="IPR002347">
    <property type="entry name" value="SDR_fam"/>
</dbReference>
<evidence type="ECO:0000313" key="8">
    <source>
        <dbReference type="EMBL" id="CAB4971936.1"/>
    </source>
</evidence>
<dbReference type="EMBL" id="CAFBPG010000056">
    <property type="protein sequence ID" value="CAB5012565.1"/>
    <property type="molecule type" value="Genomic_DNA"/>
</dbReference>
<dbReference type="InterPro" id="IPR020904">
    <property type="entry name" value="Sc_DH/Rdtase_CS"/>
</dbReference>
<dbReference type="EMBL" id="CAEZZZ010000043">
    <property type="protein sequence ID" value="CAB4780691.1"/>
    <property type="molecule type" value="Genomic_DNA"/>
</dbReference>
<organism evidence="5">
    <name type="scientific">freshwater metagenome</name>
    <dbReference type="NCBI Taxonomy" id="449393"/>
    <lineage>
        <taxon>unclassified sequences</taxon>
        <taxon>metagenomes</taxon>
        <taxon>ecological metagenomes</taxon>
    </lineage>
</organism>
<comment type="similarity">
    <text evidence="1">Belongs to the short-chain dehydrogenases/reductases (SDR) family.</text>
</comment>
<dbReference type="PRINTS" id="PR00081">
    <property type="entry name" value="GDHRDH"/>
</dbReference>
<dbReference type="InterPro" id="IPR036291">
    <property type="entry name" value="NAD(P)-bd_dom_sf"/>
</dbReference>